<comment type="caution">
    <text evidence="6">The sequence shown here is derived from an EMBL/GenBank/DDBJ whole genome shotgun (WGS) entry which is preliminary data.</text>
</comment>
<dbReference type="InterPro" id="IPR017853">
    <property type="entry name" value="GH"/>
</dbReference>
<sequence length="365" mass="42283">MKNLKIYLVLILLPLVSKSFAQQQEKPGPSPRAIWSVAQAQEWQKKWGWLRGSNFTPSTAINQLEMWQKETFDPETISKELGWAEAIGMNSMRVYLHHAAWQQDKEGFKKRVSTYLDIAEKHHISTLFVFFDDCWNPTYTIGRQPAPKPGVHNSGWVRDPGPLYQQDPKLEKVLEAYVKDILTTFKDDKRIVLWDLYNEPGNSKNGNESLPLLKKVFEWARTVNPTQPLSAGVWDFKLKELTDYQLKNSDVITYHNYDGVKEHQQAIDTLRSVSKRPLVCTEYMARSRNSLFSTIMPLLKNENISAYNWGLVDGKTNTKYTWDKPTPAGKEPELWFHEIFRKDGTPYKKDEVEVIKNLTGVSEEN</sequence>
<reference evidence="6 7" key="1">
    <citation type="journal article" date="1992" name="Int. J. Syst. Bacteriol.">
        <title>Sphingobacterium antarcticus sp. nov. a Psychrotrophic Bacterium from the Soils of Schirmacher Oasis, Antarctica.</title>
        <authorList>
            <person name="Shivaji S."/>
            <person name="Ray M.K."/>
            <person name="Rao N.S."/>
            <person name="Saiserr L."/>
            <person name="Jagannadham M.V."/>
            <person name="Kumar G.S."/>
            <person name="Reddy G."/>
            <person name="Bhargava P.M."/>
        </authorList>
    </citation>
    <scope>NUCLEOTIDE SEQUENCE [LARGE SCALE GENOMIC DNA]</scope>
    <source>
        <strain evidence="6 7">4BY</strain>
    </source>
</reference>
<evidence type="ECO:0000256" key="1">
    <source>
        <dbReference type="ARBA" id="ARBA00022801"/>
    </source>
</evidence>
<feature type="chain" id="PRO_5001761929" evidence="4">
    <location>
        <begin position="22"/>
        <end position="365"/>
    </location>
</feature>
<keyword evidence="6" id="KW-0624">Polysaccharide degradation</keyword>
<keyword evidence="2 3" id="KW-0326">Glycosidase</keyword>
<accession>A0A081PKN4</accession>
<dbReference type="SUPFAM" id="SSF51445">
    <property type="entry name" value="(Trans)glycosidases"/>
    <property type="match status" value="1"/>
</dbReference>
<dbReference type="GO" id="GO:0045493">
    <property type="term" value="P:xylan catabolic process"/>
    <property type="evidence" value="ECO:0007669"/>
    <property type="project" value="UniProtKB-KW"/>
</dbReference>
<keyword evidence="1 3" id="KW-0378">Hydrolase</keyword>
<evidence type="ECO:0000313" key="6">
    <source>
        <dbReference type="EMBL" id="KEQ31257.1"/>
    </source>
</evidence>
<feature type="domain" description="Glycoside hydrolase family 5" evidence="5">
    <location>
        <begin position="151"/>
        <end position="304"/>
    </location>
</feature>
<evidence type="ECO:0000256" key="3">
    <source>
        <dbReference type="RuleBase" id="RU361153"/>
    </source>
</evidence>
<dbReference type="eggNOG" id="COG3934">
    <property type="taxonomic scope" value="Bacteria"/>
</dbReference>
<evidence type="ECO:0000256" key="2">
    <source>
        <dbReference type="ARBA" id="ARBA00023295"/>
    </source>
</evidence>
<dbReference type="OrthoDB" id="9774262at2"/>
<dbReference type="AlphaFoldDB" id="A0A081PKN4"/>
<dbReference type="Gene3D" id="3.20.20.80">
    <property type="entry name" value="Glycosidases"/>
    <property type="match status" value="1"/>
</dbReference>
<keyword evidence="6" id="KW-0858">Xylan degradation</keyword>
<keyword evidence="7" id="KW-1185">Reference proteome</keyword>
<keyword evidence="4" id="KW-0732">Signal</keyword>
<dbReference type="EMBL" id="JNFF01000019">
    <property type="protein sequence ID" value="KEQ31257.1"/>
    <property type="molecule type" value="Genomic_DNA"/>
</dbReference>
<comment type="similarity">
    <text evidence="3">Belongs to the glycosyl hydrolase 5 (cellulase A) family.</text>
</comment>
<dbReference type="Pfam" id="PF00150">
    <property type="entry name" value="Cellulase"/>
    <property type="match status" value="1"/>
</dbReference>
<evidence type="ECO:0000313" key="7">
    <source>
        <dbReference type="Proteomes" id="UP000028007"/>
    </source>
</evidence>
<evidence type="ECO:0000259" key="5">
    <source>
        <dbReference type="Pfam" id="PF00150"/>
    </source>
</evidence>
<proteinExistence type="inferred from homology"/>
<evidence type="ECO:0000256" key="4">
    <source>
        <dbReference type="SAM" id="SignalP"/>
    </source>
</evidence>
<protein>
    <submittedName>
        <fullName evidence="6">1,4-beta-xylanase</fullName>
    </submittedName>
</protein>
<dbReference type="RefSeq" id="WP_037438334.1">
    <property type="nucleotide sequence ID" value="NZ_JNFF01000019.1"/>
</dbReference>
<keyword evidence="6" id="KW-0119">Carbohydrate metabolism</keyword>
<name>A0A081PKN4_9SPHI</name>
<dbReference type="InterPro" id="IPR001547">
    <property type="entry name" value="Glyco_hydro_5"/>
</dbReference>
<feature type="signal peptide" evidence="4">
    <location>
        <begin position="1"/>
        <end position="21"/>
    </location>
</feature>
<organism evidence="6 7">
    <name type="scientific">Pedobacter antarcticus 4BY</name>
    <dbReference type="NCBI Taxonomy" id="1358423"/>
    <lineage>
        <taxon>Bacteria</taxon>
        <taxon>Pseudomonadati</taxon>
        <taxon>Bacteroidota</taxon>
        <taxon>Sphingobacteriia</taxon>
        <taxon>Sphingobacteriales</taxon>
        <taxon>Sphingobacteriaceae</taxon>
        <taxon>Pedobacter</taxon>
    </lineage>
</organism>
<gene>
    <name evidence="6" type="ORF">N180_03145</name>
</gene>
<dbReference type="GO" id="GO:0004553">
    <property type="term" value="F:hydrolase activity, hydrolyzing O-glycosyl compounds"/>
    <property type="evidence" value="ECO:0007669"/>
    <property type="project" value="InterPro"/>
</dbReference>
<dbReference type="Proteomes" id="UP000028007">
    <property type="component" value="Unassembled WGS sequence"/>
</dbReference>